<proteinExistence type="predicted"/>
<sequence length="103" mass="11546">MTFTVITEKVIGQSESLNNLTLEAFLNLLEIDESFELISGEAIKKMSPKFFNSRLTSAIWAELLGWASSNCTPETYRGDRGLTDELFPNLSMTSEQFFIKAGI</sequence>
<gene>
    <name evidence="1" type="ORF">DCF19_07365</name>
</gene>
<organism evidence="1 2">
    <name type="scientific">Pseudanabaena frigida</name>
    <dbReference type="NCBI Taxonomy" id="945775"/>
    <lineage>
        <taxon>Bacteria</taxon>
        <taxon>Bacillati</taxon>
        <taxon>Cyanobacteriota</taxon>
        <taxon>Cyanophyceae</taxon>
        <taxon>Pseudanabaenales</taxon>
        <taxon>Pseudanabaenaceae</taxon>
        <taxon>Pseudanabaena</taxon>
    </lineage>
</organism>
<evidence type="ECO:0000313" key="1">
    <source>
        <dbReference type="EMBL" id="PZO42399.1"/>
    </source>
</evidence>
<dbReference type="InterPro" id="IPR011335">
    <property type="entry name" value="Restrct_endonuc-II-like"/>
</dbReference>
<dbReference type="EMBL" id="QBML01000007">
    <property type="protein sequence ID" value="PZO42399.1"/>
    <property type="molecule type" value="Genomic_DNA"/>
</dbReference>
<dbReference type="AlphaFoldDB" id="A0A2W4WKI2"/>
<protein>
    <recommendedName>
        <fullName evidence="3">Restriction endonuclease domain-containing protein</fullName>
    </recommendedName>
</protein>
<name>A0A2W4WKI2_9CYAN</name>
<evidence type="ECO:0000313" key="2">
    <source>
        <dbReference type="Proteomes" id="UP000249467"/>
    </source>
</evidence>
<reference evidence="1 2" key="1">
    <citation type="submission" date="2018-04" db="EMBL/GenBank/DDBJ databases">
        <authorList>
            <person name="Go L.Y."/>
            <person name="Mitchell J.A."/>
        </authorList>
    </citation>
    <scope>NUCLEOTIDE SEQUENCE [LARGE SCALE GENOMIC DNA]</scope>
    <source>
        <strain evidence="1">ULC066bin1</strain>
    </source>
</reference>
<reference evidence="1 2" key="2">
    <citation type="submission" date="2018-06" db="EMBL/GenBank/DDBJ databases">
        <title>Metagenomic assembly of (sub)arctic Cyanobacteria and their associated microbiome from non-axenic cultures.</title>
        <authorList>
            <person name="Baurain D."/>
        </authorList>
    </citation>
    <scope>NUCLEOTIDE SEQUENCE [LARGE SCALE GENOMIC DNA]</scope>
    <source>
        <strain evidence="1">ULC066bin1</strain>
    </source>
</reference>
<evidence type="ECO:0008006" key="3">
    <source>
        <dbReference type="Google" id="ProtNLM"/>
    </source>
</evidence>
<comment type="caution">
    <text evidence="1">The sequence shown here is derived from an EMBL/GenBank/DDBJ whole genome shotgun (WGS) entry which is preliminary data.</text>
</comment>
<dbReference type="Proteomes" id="UP000249467">
    <property type="component" value="Unassembled WGS sequence"/>
</dbReference>
<dbReference type="SUPFAM" id="SSF52980">
    <property type="entry name" value="Restriction endonuclease-like"/>
    <property type="match status" value="1"/>
</dbReference>
<accession>A0A2W4WKI2</accession>